<evidence type="ECO:0000256" key="2">
    <source>
        <dbReference type="ARBA" id="ARBA00009782"/>
    </source>
</evidence>
<organism evidence="10 11">
    <name type="scientific">Hanseniaspora guilliermondii</name>
    <dbReference type="NCBI Taxonomy" id="56406"/>
    <lineage>
        <taxon>Eukaryota</taxon>
        <taxon>Fungi</taxon>
        <taxon>Dikarya</taxon>
        <taxon>Ascomycota</taxon>
        <taxon>Saccharomycotina</taxon>
        <taxon>Saccharomycetes</taxon>
        <taxon>Saccharomycodales</taxon>
        <taxon>Saccharomycodaceae</taxon>
        <taxon>Hanseniaspora</taxon>
    </lineage>
</organism>
<feature type="region of interest" description="Disordered" evidence="8">
    <location>
        <begin position="1"/>
        <end position="30"/>
    </location>
</feature>
<keyword evidence="11" id="KW-1185">Reference proteome</keyword>
<evidence type="ECO:0008006" key="12">
    <source>
        <dbReference type="Google" id="ProtNLM"/>
    </source>
</evidence>
<dbReference type="InterPro" id="IPR013911">
    <property type="entry name" value="i-AAA_Mgr1"/>
</dbReference>
<evidence type="ECO:0000313" key="11">
    <source>
        <dbReference type="Proteomes" id="UP000183365"/>
    </source>
</evidence>
<evidence type="ECO:0000256" key="9">
    <source>
        <dbReference type="SAM" id="Phobius"/>
    </source>
</evidence>
<dbReference type="GO" id="GO:0005743">
    <property type="term" value="C:mitochondrial inner membrane"/>
    <property type="evidence" value="ECO:0007669"/>
    <property type="project" value="UniProtKB-SubCell"/>
</dbReference>
<reference evidence="11" key="1">
    <citation type="submission" date="2016-11" db="EMBL/GenBank/DDBJ databases">
        <authorList>
            <person name="Guldener U."/>
        </authorList>
    </citation>
    <scope>NUCLEOTIDE SEQUENCE [LARGE SCALE GENOMIC DNA]</scope>
</reference>
<feature type="transmembrane region" description="Helical" evidence="9">
    <location>
        <begin position="169"/>
        <end position="188"/>
    </location>
</feature>
<name>A0A1L0AZN4_9ASCO</name>
<keyword evidence="4" id="KW-0999">Mitochondrion inner membrane</keyword>
<keyword evidence="6" id="KW-0496">Mitochondrion</keyword>
<comment type="similarity">
    <text evidence="2">Belongs to the MGR1 family.</text>
</comment>
<evidence type="ECO:0000256" key="5">
    <source>
        <dbReference type="ARBA" id="ARBA00022989"/>
    </source>
</evidence>
<dbReference type="AlphaFoldDB" id="A0A1L0AZN4"/>
<comment type="subcellular location">
    <subcellularLocation>
        <location evidence="1">Mitochondrion inner membrane</location>
        <topology evidence="1">Multi-pass membrane protein</topology>
    </subcellularLocation>
</comment>
<evidence type="ECO:0000256" key="4">
    <source>
        <dbReference type="ARBA" id="ARBA00022792"/>
    </source>
</evidence>
<feature type="transmembrane region" description="Helical" evidence="9">
    <location>
        <begin position="57"/>
        <end position="74"/>
    </location>
</feature>
<evidence type="ECO:0000256" key="1">
    <source>
        <dbReference type="ARBA" id="ARBA00004448"/>
    </source>
</evidence>
<dbReference type="VEuPathDB" id="FungiDB:HGUI_01776"/>
<dbReference type="EMBL" id="FQNF01000026">
    <property type="protein sequence ID" value="SGZ39576.1"/>
    <property type="molecule type" value="Genomic_DNA"/>
</dbReference>
<evidence type="ECO:0000256" key="8">
    <source>
        <dbReference type="SAM" id="MobiDB-lite"/>
    </source>
</evidence>
<keyword evidence="3 9" id="KW-0812">Transmembrane</keyword>
<keyword evidence="5 9" id="KW-1133">Transmembrane helix</keyword>
<protein>
    <recommendedName>
        <fullName evidence="12">Mitochondrial inner membrane i-AAA protease complex subunit MGR1</fullName>
    </recommendedName>
</protein>
<dbReference type="Proteomes" id="UP000183365">
    <property type="component" value="Unassembled WGS sequence"/>
</dbReference>
<sequence length="444" mass="50895">MGLYSPPPGDENNNKNKYHPNNNDEDNKDTDITKFYYRPSIGLRLWGPLVPASDCNWGLWLLTGTQVTVGYYFLRKFRISMKNYFMNKPITKQIKDIPSLNRFSNESQGTIQYSKTNHAGGNLINSKTGQLGMGNFGGTQSFHMQRQYTKWEILMARYRKSKAFKYVENVKRIIFLLLGTTLTSLSLLEATRLLMFDYDPWAEQAKISRDQKFYNDASKFYREGVDPSKTRIRVKDQGTGKLVDVTNDDSLKRNIALARAGLLQNDWIFEWFGPLDLKPLTYTEFLSHIEQYEINKAALIESRNKEPAVHLLRNEMKNCKNMELSLFDQNKKNRDLMTGLFESNANMGNFNANSPLNDVASQLSSLSGNSIKDINQSLGVHVNSMNKSNVVILPPNARNEDQMSIIDTWEANEPWTALGLSLDVTVKVVPYSRNELMKENDEKE</sequence>
<dbReference type="Pfam" id="PF08602">
    <property type="entry name" value="Mgr1"/>
    <property type="match status" value="1"/>
</dbReference>
<evidence type="ECO:0000256" key="3">
    <source>
        <dbReference type="ARBA" id="ARBA00022692"/>
    </source>
</evidence>
<dbReference type="OrthoDB" id="4087899at2759"/>
<evidence type="ECO:0000256" key="6">
    <source>
        <dbReference type="ARBA" id="ARBA00023128"/>
    </source>
</evidence>
<gene>
    <name evidence="10" type="ORF">HGUI_01776</name>
</gene>
<evidence type="ECO:0000256" key="7">
    <source>
        <dbReference type="ARBA" id="ARBA00023136"/>
    </source>
</evidence>
<accession>A0A1L0AZN4</accession>
<proteinExistence type="inferred from homology"/>
<evidence type="ECO:0000313" key="10">
    <source>
        <dbReference type="EMBL" id="SGZ39576.1"/>
    </source>
</evidence>
<keyword evidence="7 9" id="KW-0472">Membrane</keyword>